<dbReference type="EMBL" id="BQKE01000001">
    <property type="protein sequence ID" value="GJM60275.1"/>
    <property type="molecule type" value="Genomic_DNA"/>
</dbReference>
<protein>
    <recommendedName>
        <fullName evidence="3">DUF1569 domain-containing protein</fullName>
    </recommendedName>
</protein>
<evidence type="ECO:0000313" key="1">
    <source>
        <dbReference type="EMBL" id="GJM60275.1"/>
    </source>
</evidence>
<gene>
    <name evidence="1" type="ORF">PEDI_08270</name>
</gene>
<evidence type="ECO:0000313" key="2">
    <source>
        <dbReference type="Proteomes" id="UP001310022"/>
    </source>
</evidence>
<dbReference type="Gene3D" id="1.20.120.450">
    <property type="entry name" value="dinb family like domain"/>
    <property type="match status" value="1"/>
</dbReference>
<reference evidence="1 2" key="1">
    <citation type="submission" date="2021-12" db="EMBL/GenBank/DDBJ databases">
        <title>Genome sequencing of bacteria with rrn-lacking chromosome and rrn-plasmid.</title>
        <authorList>
            <person name="Anda M."/>
            <person name="Iwasaki W."/>
        </authorList>
    </citation>
    <scope>NUCLEOTIDE SEQUENCE [LARGE SCALE GENOMIC DNA]</scope>
    <source>
        <strain evidence="1 2">NBRC 15940</strain>
    </source>
</reference>
<dbReference type="InterPro" id="IPR034660">
    <property type="entry name" value="DinB/YfiT-like"/>
</dbReference>
<dbReference type="RefSeq" id="WP_053404143.1">
    <property type="nucleotide sequence ID" value="NZ_BQKE01000001.1"/>
</dbReference>
<sequence>MEHKNLYEAVVFEEIRERIHQVKADTIPLWGKMNAAQMLAHTAEVQEVTNGKPLNNTPFLVKLFSGFIKKMVINDTPYPHNTKTHPQYVQKGEKNFEKEKERLLMAISEFYNTPEQIAKEKKHPIFGAMSLEEKGWGMYKHLDHHLRQFGV</sequence>
<keyword evidence="2" id="KW-1185">Reference proteome</keyword>
<dbReference type="Proteomes" id="UP001310022">
    <property type="component" value="Unassembled WGS sequence"/>
</dbReference>
<evidence type="ECO:0008006" key="3">
    <source>
        <dbReference type="Google" id="ProtNLM"/>
    </source>
</evidence>
<dbReference type="AlphaFoldDB" id="A0AAN4VXQ6"/>
<comment type="caution">
    <text evidence="1">The sequence shown here is derived from an EMBL/GenBank/DDBJ whole genome shotgun (WGS) entry which is preliminary data.</text>
</comment>
<proteinExistence type="predicted"/>
<organism evidence="1 2">
    <name type="scientific">Persicobacter diffluens</name>
    <dbReference type="NCBI Taxonomy" id="981"/>
    <lineage>
        <taxon>Bacteria</taxon>
        <taxon>Pseudomonadati</taxon>
        <taxon>Bacteroidota</taxon>
        <taxon>Cytophagia</taxon>
        <taxon>Cytophagales</taxon>
        <taxon>Persicobacteraceae</taxon>
        <taxon>Persicobacter</taxon>
    </lineage>
</organism>
<accession>A0AAN4VXQ6</accession>
<name>A0AAN4VXQ6_9BACT</name>